<feature type="non-terminal residue" evidence="2">
    <location>
        <position position="143"/>
    </location>
</feature>
<feature type="region of interest" description="Disordered" evidence="1">
    <location>
        <begin position="100"/>
        <end position="143"/>
    </location>
</feature>
<reference evidence="2 3" key="1">
    <citation type="submission" date="2017-10" db="EMBL/GenBank/DDBJ databases">
        <title>genome sequences of Staph epi in chlorhexidine trial.</title>
        <authorList>
            <person name="Greninger A.L."/>
            <person name="Addetia A."/>
            <person name="Qin X."/>
            <person name="Zerr D."/>
        </authorList>
    </citation>
    <scope>NUCLEOTIDE SEQUENCE [LARGE SCALE GENOMIC DNA]</scope>
    <source>
        <strain evidence="2 3">SCH-17</strain>
    </source>
</reference>
<accession>A0AAE5V5R1</accession>
<dbReference type="EMBL" id="PEJG01000210">
    <property type="protein sequence ID" value="PIH08852.1"/>
    <property type="molecule type" value="Genomic_DNA"/>
</dbReference>
<name>A0AAE5V5R1_STAEP</name>
<evidence type="ECO:0000256" key="1">
    <source>
        <dbReference type="SAM" id="MobiDB-lite"/>
    </source>
</evidence>
<evidence type="ECO:0000313" key="3">
    <source>
        <dbReference type="Proteomes" id="UP000228502"/>
    </source>
</evidence>
<comment type="caution">
    <text evidence="2">The sequence shown here is derived from an EMBL/GenBank/DDBJ whole genome shotgun (WGS) entry which is preliminary data.</text>
</comment>
<sequence>QLPRQVRRAGRDLVAAGGRLPGRHCAGRHLAVGHGSGRMPRLQPDRERPVIGPGVAACIKRRRARNRQAGAQHDAGEVRIAAVMAAVFLAHADGVCSEAAGDSVATASRRASRPRPRCCRTGSAKEPLNAARSPAMPAAPLKP</sequence>
<organism evidence="2 3">
    <name type="scientific">Staphylococcus epidermidis</name>
    <dbReference type="NCBI Taxonomy" id="1282"/>
    <lineage>
        <taxon>Bacteria</taxon>
        <taxon>Bacillati</taxon>
        <taxon>Bacillota</taxon>
        <taxon>Bacilli</taxon>
        <taxon>Bacillales</taxon>
        <taxon>Staphylococcaceae</taxon>
        <taxon>Staphylococcus</taxon>
    </lineage>
</organism>
<dbReference type="Proteomes" id="UP000228502">
    <property type="component" value="Unassembled WGS sequence"/>
</dbReference>
<gene>
    <name evidence="2" type="ORF">CTJ08_14295</name>
</gene>
<protein>
    <submittedName>
        <fullName evidence="2">Uncharacterized protein</fullName>
    </submittedName>
</protein>
<evidence type="ECO:0000313" key="2">
    <source>
        <dbReference type="EMBL" id="PIH08852.1"/>
    </source>
</evidence>
<feature type="region of interest" description="Disordered" evidence="1">
    <location>
        <begin position="26"/>
        <end position="51"/>
    </location>
</feature>
<feature type="non-terminal residue" evidence="2">
    <location>
        <position position="1"/>
    </location>
</feature>
<dbReference type="AlphaFoldDB" id="A0AAE5V5R1"/>
<proteinExistence type="predicted"/>